<feature type="region of interest" description="Disordered" evidence="1">
    <location>
        <begin position="1"/>
        <end position="25"/>
    </location>
</feature>
<protein>
    <submittedName>
        <fullName evidence="2">DUF721 domain-containing protein</fullName>
    </submittedName>
</protein>
<dbReference type="InterPro" id="IPR010593">
    <property type="entry name" value="DUF1159"/>
</dbReference>
<organism evidence="2">
    <name type="scientific">Gymnodinialimonas phycosphaerae</name>
    <dbReference type="NCBI Taxonomy" id="2841589"/>
    <lineage>
        <taxon>Bacteria</taxon>
        <taxon>Pseudomonadati</taxon>
        <taxon>Pseudomonadota</taxon>
        <taxon>Alphaproteobacteria</taxon>
        <taxon>Rhodobacterales</taxon>
        <taxon>Paracoccaceae</taxon>
        <taxon>Gymnodinialimonas</taxon>
    </lineage>
</organism>
<dbReference type="Proteomes" id="UP000693972">
    <property type="component" value="Unassembled WGS sequence"/>
</dbReference>
<reference evidence="2 3" key="1">
    <citation type="submission" date="2021-07" db="EMBL/GenBank/DDBJ databases">
        <title>Karlodiniumbacter phycospheric gen. nov., sp. nov., a phycosphere bacterium isolated from karlodinium veneficum.</title>
        <authorList>
            <person name="Peng Y."/>
            <person name="Jiang L."/>
            <person name="Lee J."/>
        </authorList>
    </citation>
    <scope>NUCLEOTIDE SEQUENCE</scope>
    <source>
        <strain evidence="2 3">N5</strain>
    </source>
</reference>
<evidence type="ECO:0000313" key="2">
    <source>
        <dbReference type="EMBL" id="QXL87112.1"/>
    </source>
</evidence>
<dbReference type="PANTHER" id="PTHR36456:SF1">
    <property type="entry name" value="UPF0232 PROTEIN SCO3875"/>
    <property type="match status" value="1"/>
</dbReference>
<dbReference type="EMBL" id="JAIMBW010000001">
    <property type="protein sequence ID" value="MBY4894459.1"/>
    <property type="molecule type" value="Genomic_DNA"/>
</dbReference>
<evidence type="ECO:0000313" key="3">
    <source>
        <dbReference type="Proteomes" id="UP000693972"/>
    </source>
</evidence>
<dbReference type="PIRSF" id="PIRSF032064">
    <property type="entry name" value="UCP032064"/>
    <property type="match status" value="1"/>
</dbReference>
<evidence type="ECO:0000256" key="1">
    <source>
        <dbReference type="SAM" id="MobiDB-lite"/>
    </source>
</evidence>
<keyword evidence="3" id="KW-1185">Reference proteome</keyword>
<dbReference type="Pfam" id="PF05258">
    <property type="entry name" value="DciA"/>
    <property type="match status" value="1"/>
</dbReference>
<dbReference type="AlphaFoldDB" id="A0A975YF62"/>
<gene>
    <name evidence="2" type="ORF">KUL25_17010</name>
</gene>
<sequence length="179" mass="19452">MASRQSSRPTKTPQQNPRRRRGFERAVTLVGPELKTPAEKRGFAETKLLTHWPEIVGPDIAEMAVPVKVKFGRGFGGTLVLLTTGAKAPLLEMSREAIITRVNACYGYSAIKDVQVTQTAPMGFAEGQVAFTAAKPKAKATPDPARLEKATQGLDQIDDPVLRDALRKLAGNIVMQSNR</sequence>
<name>A0A975YF62_9RHOB</name>
<dbReference type="EMBL" id="CP078073">
    <property type="protein sequence ID" value="QXL87112.1"/>
    <property type="molecule type" value="Genomic_DNA"/>
</dbReference>
<dbReference type="InterPro" id="IPR007922">
    <property type="entry name" value="DciA-like"/>
</dbReference>
<proteinExistence type="predicted"/>
<accession>A0A975YF62</accession>
<feature type="compositionally biased region" description="Polar residues" evidence="1">
    <location>
        <begin position="1"/>
        <end position="16"/>
    </location>
</feature>
<dbReference type="PANTHER" id="PTHR36456">
    <property type="entry name" value="UPF0232 PROTEIN SCO3875"/>
    <property type="match status" value="1"/>
</dbReference>